<dbReference type="PANTHER" id="PTHR21266">
    <property type="entry name" value="IRON-SULFUR DOMAIN CONTAINING PROTEIN"/>
    <property type="match status" value="1"/>
</dbReference>
<feature type="domain" description="Rieske" evidence="6">
    <location>
        <begin position="6"/>
        <end position="110"/>
    </location>
</feature>
<gene>
    <name evidence="7" type="ORF">ACFSB2_18940</name>
</gene>
<evidence type="ECO:0000256" key="2">
    <source>
        <dbReference type="ARBA" id="ARBA00022723"/>
    </source>
</evidence>
<dbReference type="PROSITE" id="PS51296">
    <property type="entry name" value="RIESKE"/>
    <property type="match status" value="1"/>
</dbReference>
<dbReference type="PANTHER" id="PTHR21266:SF60">
    <property type="entry name" value="3-KETOSTEROID-9-ALPHA-MONOOXYGENASE, OXYGENASE COMPONENT"/>
    <property type="match status" value="1"/>
</dbReference>
<evidence type="ECO:0000259" key="6">
    <source>
        <dbReference type="PROSITE" id="PS51296"/>
    </source>
</evidence>
<dbReference type="SUPFAM" id="SSF55961">
    <property type="entry name" value="Bet v1-like"/>
    <property type="match status" value="1"/>
</dbReference>
<proteinExistence type="predicted"/>
<keyword evidence="5" id="KW-0411">Iron-sulfur</keyword>
<name>A0ABW4JLC0_9BACL</name>
<dbReference type="Pfam" id="PF19112">
    <property type="entry name" value="VanA_C"/>
    <property type="match status" value="1"/>
</dbReference>
<evidence type="ECO:0000256" key="5">
    <source>
        <dbReference type="ARBA" id="ARBA00023014"/>
    </source>
</evidence>
<dbReference type="Proteomes" id="UP001597079">
    <property type="component" value="Unassembled WGS sequence"/>
</dbReference>
<evidence type="ECO:0000313" key="7">
    <source>
        <dbReference type="EMBL" id="MFD1676753.1"/>
    </source>
</evidence>
<dbReference type="Gene3D" id="3.90.380.10">
    <property type="entry name" value="Naphthalene 1,2-dioxygenase Alpha Subunit, Chain A, domain 1"/>
    <property type="match status" value="1"/>
</dbReference>
<dbReference type="Pfam" id="PF00355">
    <property type="entry name" value="Rieske"/>
    <property type="match status" value="1"/>
</dbReference>
<sequence length="341" mass="38398">MLRKAWYAVCPSGALANQPQKYMVHGEAYVMYRDERGGVHTVQPHCPHRGCDLSLGHVETGELICPFHGWRFDGTGKCTHIPANTPTAPMPKRAFLRTYPTVEYADLVWIYTETALQGDPPPTYTTFPELAFSDWRYVPFHQTWNAHFTRVAESVLDVSHLPFVHSATTGENVDPAVQGPLYRASKTSIVIYPTPFAAKHPMEPVPATPEGASTEIELLFPNQWIIRTPFGDHGMMCTFLTFTPVNDHRTDIFGIVMRSFDIDAVWMDDFHLQYTLNIMAEDQAIIEHLTPQHAPFDFTSEAHVASDAPTIRFRAMLSRALRKEKQATLLDESVPAGADEN</sequence>
<evidence type="ECO:0000256" key="1">
    <source>
        <dbReference type="ARBA" id="ARBA00022714"/>
    </source>
</evidence>
<organism evidence="7 8">
    <name type="scientific">Alicyclobacillus fodiniaquatilis</name>
    <dbReference type="NCBI Taxonomy" id="1661150"/>
    <lineage>
        <taxon>Bacteria</taxon>
        <taxon>Bacillati</taxon>
        <taxon>Bacillota</taxon>
        <taxon>Bacilli</taxon>
        <taxon>Bacillales</taxon>
        <taxon>Alicyclobacillaceae</taxon>
        <taxon>Alicyclobacillus</taxon>
    </lineage>
</organism>
<keyword evidence="3" id="KW-0560">Oxidoreductase</keyword>
<evidence type="ECO:0000256" key="3">
    <source>
        <dbReference type="ARBA" id="ARBA00023002"/>
    </source>
</evidence>
<keyword evidence="8" id="KW-1185">Reference proteome</keyword>
<evidence type="ECO:0000256" key="4">
    <source>
        <dbReference type="ARBA" id="ARBA00023004"/>
    </source>
</evidence>
<comment type="caution">
    <text evidence="7">The sequence shown here is derived from an EMBL/GenBank/DDBJ whole genome shotgun (WGS) entry which is preliminary data.</text>
</comment>
<dbReference type="InterPro" id="IPR015881">
    <property type="entry name" value="ARHD_Rieske_2Fe_2S"/>
</dbReference>
<reference evidence="8" key="1">
    <citation type="journal article" date="2019" name="Int. J. Syst. Evol. Microbiol.">
        <title>The Global Catalogue of Microorganisms (GCM) 10K type strain sequencing project: providing services to taxonomists for standard genome sequencing and annotation.</title>
        <authorList>
            <consortium name="The Broad Institute Genomics Platform"/>
            <consortium name="The Broad Institute Genome Sequencing Center for Infectious Disease"/>
            <person name="Wu L."/>
            <person name="Ma J."/>
        </authorList>
    </citation>
    <scope>NUCLEOTIDE SEQUENCE [LARGE SCALE GENOMIC DNA]</scope>
    <source>
        <strain evidence="8">CGMCC 1.12286</strain>
    </source>
</reference>
<accession>A0ABW4JLC0</accession>
<dbReference type="InterPro" id="IPR036922">
    <property type="entry name" value="Rieske_2Fe-2S_sf"/>
</dbReference>
<dbReference type="EMBL" id="JBHUCX010000075">
    <property type="protein sequence ID" value="MFD1676753.1"/>
    <property type="molecule type" value="Genomic_DNA"/>
</dbReference>
<keyword evidence="1" id="KW-0001">2Fe-2S</keyword>
<dbReference type="InterPro" id="IPR050584">
    <property type="entry name" value="Cholesterol_7-desaturase"/>
</dbReference>
<keyword evidence="2" id="KW-0479">Metal-binding</keyword>
<evidence type="ECO:0000313" key="8">
    <source>
        <dbReference type="Proteomes" id="UP001597079"/>
    </source>
</evidence>
<dbReference type="Gene3D" id="2.102.10.10">
    <property type="entry name" value="Rieske [2Fe-2S] iron-sulphur domain"/>
    <property type="match status" value="1"/>
</dbReference>
<dbReference type="RefSeq" id="WP_377944661.1">
    <property type="nucleotide sequence ID" value="NZ_JBHUCX010000075.1"/>
</dbReference>
<protein>
    <submittedName>
        <fullName evidence="7">Rieske 2Fe-2S domain-containing protein</fullName>
    </submittedName>
</protein>
<keyword evidence="4" id="KW-0408">Iron</keyword>
<dbReference type="PROSITE" id="PS00570">
    <property type="entry name" value="RING_HYDROXYL_ALPHA"/>
    <property type="match status" value="1"/>
</dbReference>
<dbReference type="SUPFAM" id="SSF50022">
    <property type="entry name" value="ISP domain"/>
    <property type="match status" value="1"/>
</dbReference>
<dbReference type="InterPro" id="IPR017941">
    <property type="entry name" value="Rieske_2Fe-2S"/>
</dbReference>
<dbReference type="InterPro" id="IPR044043">
    <property type="entry name" value="VanA_C_cat"/>
</dbReference>